<feature type="non-terminal residue" evidence="1">
    <location>
        <position position="143"/>
    </location>
</feature>
<organism evidence="1 2">
    <name type="scientific">Nicotiana attenuata</name>
    <name type="common">Coyote tobacco</name>
    <dbReference type="NCBI Taxonomy" id="49451"/>
    <lineage>
        <taxon>Eukaryota</taxon>
        <taxon>Viridiplantae</taxon>
        <taxon>Streptophyta</taxon>
        <taxon>Embryophyta</taxon>
        <taxon>Tracheophyta</taxon>
        <taxon>Spermatophyta</taxon>
        <taxon>Magnoliopsida</taxon>
        <taxon>eudicotyledons</taxon>
        <taxon>Gunneridae</taxon>
        <taxon>Pentapetalae</taxon>
        <taxon>asterids</taxon>
        <taxon>lamiids</taxon>
        <taxon>Solanales</taxon>
        <taxon>Solanaceae</taxon>
        <taxon>Nicotianoideae</taxon>
        <taxon>Nicotianeae</taxon>
        <taxon>Nicotiana</taxon>
    </lineage>
</organism>
<dbReference type="Proteomes" id="UP000187609">
    <property type="component" value="Unassembled WGS sequence"/>
</dbReference>
<protein>
    <recommendedName>
        <fullName evidence="3">Retrotransposon gag domain-containing protein</fullName>
    </recommendedName>
</protein>
<gene>
    <name evidence="1" type="ORF">A4A49_55588</name>
</gene>
<feature type="non-terminal residue" evidence="1">
    <location>
        <position position="1"/>
    </location>
</feature>
<reference evidence="1" key="1">
    <citation type="submission" date="2016-11" db="EMBL/GenBank/DDBJ databases">
        <title>The genome of Nicotiana attenuata.</title>
        <authorList>
            <person name="Xu S."/>
            <person name="Brockmoeller T."/>
            <person name="Gaquerel E."/>
            <person name="Navarro A."/>
            <person name="Kuhl H."/>
            <person name="Gase K."/>
            <person name="Ling Z."/>
            <person name="Zhou W."/>
            <person name="Kreitzer C."/>
            <person name="Stanke M."/>
            <person name="Tang H."/>
            <person name="Lyons E."/>
            <person name="Pandey P."/>
            <person name="Pandey S.P."/>
            <person name="Timmermann B."/>
            <person name="Baldwin I.T."/>
        </authorList>
    </citation>
    <scope>NUCLEOTIDE SEQUENCE [LARGE SCALE GENOMIC DNA]</scope>
    <source>
        <strain evidence="1">UT</strain>
    </source>
</reference>
<dbReference type="EMBL" id="MJEQ01000002">
    <property type="protein sequence ID" value="OIT40777.1"/>
    <property type="molecule type" value="Genomic_DNA"/>
</dbReference>
<evidence type="ECO:0000313" key="2">
    <source>
        <dbReference type="Proteomes" id="UP000187609"/>
    </source>
</evidence>
<accession>A0A314LHX8</accession>
<evidence type="ECO:0000313" key="1">
    <source>
        <dbReference type="EMBL" id="OIT40777.1"/>
    </source>
</evidence>
<dbReference type="AlphaFoldDB" id="A0A314LHX8"/>
<name>A0A314LHX8_NICAT</name>
<sequence>KVTEESVKKLEQQLHNYMTETNQKLENNDTKMDALGHKLDVMMEKLFTNKDGLLGSAPAESHERIEGSGRARMKDLHENVGGRFHVNNNKIDCPYFEEGDPRSWLQKCERYFHYNCIIDPQHKLETTVLHLNGRAESWYFSYQ</sequence>
<dbReference type="Gramene" id="OIT40777">
    <property type="protein sequence ID" value="OIT40777"/>
    <property type="gene ID" value="A4A49_55588"/>
</dbReference>
<comment type="caution">
    <text evidence="1">The sequence shown here is derived from an EMBL/GenBank/DDBJ whole genome shotgun (WGS) entry which is preliminary data.</text>
</comment>
<keyword evidence="2" id="KW-1185">Reference proteome</keyword>
<proteinExistence type="predicted"/>
<evidence type="ECO:0008006" key="3">
    <source>
        <dbReference type="Google" id="ProtNLM"/>
    </source>
</evidence>